<keyword evidence="6 10" id="KW-0472">Membrane</keyword>
<organism evidence="12 13">
    <name type="scientific">Magallana gigas</name>
    <name type="common">Pacific oyster</name>
    <name type="synonym">Crassostrea gigas</name>
    <dbReference type="NCBI Taxonomy" id="29159"/>
    <lineage>
        <taxon>Eukaryota</taxon>
        <taxon>Metazoa</taxon>
        <taxon>Spiralia</taxon>
        <taxon>Lophotrochozoa</taxon>
        <taxon>Mollusca</taxon>
        <taxon>Bivalvia</taxon>
        <taxon>Autobranchia</taxon>
        <taxon>Pteriomorphia</taxon>
        <taxon>Ostreida</taxon>
        <taxon>Ostreoidea</taxon>
        <taxon>Ostreidae</taxon>
        <taxon>Magallana</taxon>
    </lineage>
</organism>
<sequence length="364" mass="41379">MDKSNATKLLDPRNLSDSFGDHREVSFWQVPQLVMLTSLFLLIVVGNGCVLLSLIYSENGIKTRMNFFILHLAIADLLVGLVIVGHDIVEKVQIDFNGGSFLCKLLQYIKVVVIYSSTYVLVSMSIDRLDAVARPMRFSRREFRAKVLIAAAWILSFVFALPILVLFDVTDDNVTYLDKTVTLCDPDFNHIHGPKIYMTLIALAAFIIPTLIIMVCYCFIIAVICRNDDDAQRERSNWTFERQESLLSNVTVDSSRGYSLGRHRNPIIERAKVRTVKMTVFIVLGVRFGDTPHQHNEGRHIPGQQSLSAQLGSQPDHLRDLQYKDLSKSKTCAIFETFRVLWATQAPLREQNVAYLASRWCFSE</sequence>
<comment type="similarity">
    <text evidence="10">Belongs to the G-protein coupled receptor 1 family. Vasopressin/oxytocin receptor subfamily.</text>
</comment>
<reference evidence="12" key="1">
    <citation type="submission" date="2022-08" db="UniProtKB">
        <authorList>
            <consortium name="EnsemblMetazoa"/>
        </authorList>
    </citation>
    <scope>IDENTIFICATION</scope>
    <source>
        <strain evidence="12">05x7-T-G4-1.051#20</strain>
    </source>
</reference>
<dbReference type="InterPro" id="IPR000276">
    <property type="entry name" value="GPCR_Rhodpsn"/>
</dbReference>
<keyword evidence="3 10" id="KW-0812">Transmembrane</keyword>
<dbReference type="AlphaFoldDB" id="A0A8W8L9R2"/>
<feature type="transmembrane region" description="Helical" evidence="10">
    <location>
        <begin position="196"/>
        <end position="225"/>
    </location>
</feature>
<dbReference type="PANTHER" id="PTHR24244:SF1">
    <property type="entry name" value="G-PROTEIN COUPLED RECEPTORS FAMILY 1 PROFILE DOMAIN-CONTAINING PROTEIN"/>
    <property type="match status" value="1"/>
</dbReference>
<dbReference type="GO" id="GO:0005886">
    <property type="term" value="C:plasma membrane"/>
    <property type="evidence" value="ECO:0007669"/>
    <property type="project" value="UniProtKB-SubCell"/>
</dbReference>
<keyword evidence="4 10" id="KW-1133">Transmembrane helix</keyword>
<evidence type="ECO:0000313" key="12">
    <source>
        <dbReference type="EnsemblMetazoa" id="G27298.1:cds"/>
    </source>
</evidence>
<feature type="transmembrane region" description="Helical" evidence="10">
    <location>
        <begin position="67"/>
        <end position="85"/>
    </location>
</feature>
<proteinExistence type="inferred from homology"/>
<dbReference type="Pfam" id="PF00001">
    <property type="entry name" value="7tm_1"/>
    <property type="match status" value="1"/>
</dbReference>
<evidence type="ECO:0000256" key="5">
    <source>
        <dbReference type="ARBA" id="ARBA00023040"/>
    </source>
</evidence>
<evidence type="ECO:0000256" key="3">
    <source>
        <dbReference type="ARBA" id="ARBA00022692"/>
    </source>
</evidence>
<dbReference type="PANTHER" id="PTHR24244">
    <property type="entry name" value="NEUROPEPTIDE S RECEPTOR"/>
    <property type="match status" value="1"/>
</dbReference>
<evidence type="ECO:0000256" key="4">
    <source>
        <dbReference type="ARBA" id="ARBA00022989"/>
    </source>
</evidence>
<dbReference type="EnsemblMetazoa" id="G27298.1">
    <property type="protein sequence ID" value="G27298.1:cds"/>
    <property type="gene ID" value="G27298"/>
</dbReference>
<keyword evidence="5 10" id="KW-0297">G-protein coupled receptor</keyword>
<dbReference type="GO" id="GO:0008188">
    <property type="term" value="F:neuropeptide receptor activity"/>
    <property type="evidence" value="ECO:0007669"/>
    <property type="project" value="InterPro"/>
</dbReference>
<evidence type="ECO:0000256" key="10">
    <source>
        <dbReference type="RuleBase" id="RU046427"/>
    </source>
</evidence>
<dbReference type="InterPro" id="IPR027294">
    <property type="entry name" value="NPS_rcpt"/>
</dbReference>
<dbReference type="PRINTS" id="PR00896">
    <property type="entry name" value="VASOPRESSINR"/>
</dbReference>
<comment type="subcellular location">
    <subcellularLocation>
        <location evidence="1 10">Cell membrane</location>
        <topology evidence="1 10">Multi-pass membrane protein</topology>
    </subcellularLocation>
</comment>
<dbReference type="PRINTS" id="PR00237">
    <property type="entry name" value="GPCRRHODOPSN"/>
</dbReference>
<dbReference type="Proteomes" id="UP000005408">
    <property type="component" value="Unassembled WGS sequence"/>
</dbReference>
<dbReference type="Gene3D" id="1.20.1070.10">
    <property type="entry name" value="Rhodopsin 7-helix transmembrane proteins"/>
    <property type="match status" value="1"/>
</dbReference>
<evidence type="ECO:0000256" key="2">
    <source>
        <dbReference type="ARBA" id="ARBA00022475"/>
    </source>
</evidence>
<feature type="transmembrane region" description="Helical" evidence="10">
    <location>
        <begin position="105"/>
        <end position="126"/>
    </location>
</feature>
<evidence type="ECO:0000256" key="8">
    <source>
        <dbReference type="ARBA" id="ARBA00023180"/>
    </source>
</evidence>
<protein>
    <recommendedName>
        <fullName evidence="11">G-protein coupled receptors family 1 profile domain-containing protein</fullName>
    </recommendedName>
</protein>
<evidence type="ECO:0000256" key="1">
    <source>
        <dbReference type="ARBA" id="ARBA00004651"/>
    </source>
</evidence>
<dbReference type="GO" id="GO:0005000">
    <property type="term" value="F:vasopressin receptor activity"/>
    <property type="evidence" value="ECO:0007669"/>
    <property type="project" value="InterPro"/>
</dbReference>
<keyword evidence="2" id="KW-1003">Cell membrane</keyword>
<evidence type="ECO:0000256" key="9">
    <source>
        <dbReference type="ARBA" id="ARBA00023224"/>
    </source>
</evidence>
<dbReference type="SUPFAM" id="SSF81321">
    <property type="entry name" value="Family A G protein-coupled receptor-like"/>
    <property type="match status" value="1"/>
</dbReference>
<dbReference type="InterPro" id="IPR001817">
    <property type="entry name" value="Vasoprsn_rcpt"/>
</dbReference>
<evidence type="ECO:0000259" key="11">
    <source>
        <dbReference type="PROSITE" id="PS50262"/>
    </source>
</evidence>
<dbReference type="InterPro" id="IPR017452">
    <property type="entry name" value="GPCR_Rhodpsn_7TM"/>
</dbReference>
<feature type="domain" description="G-protein coupled receptors family 1 profile" evidence="11">
    <location>
        <begin position="46"/>
        <end position="284"/>
    </location>
</feature>
<accession>A0A8W8L9R2</accession>
<feature type="transmembrane region" description="Helical" evidence="10">
    <location>
        <begin position="147"/>
        <end position="167"/>
    </location>
</feature>
<name>A0A8W8L9R2_MAGGI</name>
<keyword evidence="13" id="KW-1185">Reference proteome</keyword>
<keyword evidence="7 10" id="KW-0675">Receptor</keyword>
<comment type="caution">
    <text evidence="10">Lacks conserved residue(s) required for the propagation of feature annotation.</text>
</comment>
<dbReference type="PROSITE" id="PS50262">
    <property type="entry name" value="G_PROTEIN_RECEP_F1_2"/>
    <property type="match status" value="1"/>
</dbReference>
<evidence type="ECO:0000256" key="6">
    <source>
        <dbReference type="ARBA" id="ARBA00023136"/>
    </source>
</evidence>
<keyword evidence="9 10" id="KW-0807">Transducer</keyword>
<keyword evidence="8 10" id="KW-0325">Glycoprotein</keyword>
<evidence type="ECO:0000313" key="13">
    <source>
        <dbReference type="Proteomes" id="UP000005408"/>
    </source>
</evidence>
<evidence type="ECO:0000256" key="7">
    <source>
        <dbReference type="ARBA" id="ARBA00023170"/>
    </source>
</evidence>
<feature type="transmembrane region" description="Helical" evidence="10">
    <location>
        <begin position="33"/>
        <end position="55"/>
    </location>
</feature>